<dbReference type="OrthoDB" id="10588419at2759"/>
<keyword evidence="2" id="KW-0732">Signal</keyword>
<evidence type="ECO:0000313" key="3">
    <source>
        <dbReference type="EMBL" id="GFY46228.1"/>
    </source>
</evidence>
<evidence type="ECO:0000313" key="4">
    <source>
        <dbReference type="Proteomes" id="UP000886998"/>
    </source>
</evidence>
<organism evidence="3 4">
    <name type="scientific">Trichonephila inaurata madagascariensis</name>
    <dbReference type="NCBI Taxonomy" id="2747483"/>
    <lineage>
        <taxon>Eukaryota</taxon>
        <taxon>Metazoa</taxon>
        <taxon>Ecdysozoa</taxon>
        <taxon>Arthropoda</taxon>
        <taxon>Chelicerata</taxon>
        <taxon>Arachnida</taxon>
        <taxon>Araneae</taxon>
        <taxon>Araneomorphae</taxon>
        <taxon>Entelegynae</taxon>
        <taxon>Araneoidea</taxon>
        <taxon>Nephilidae</taxon>
        <taxon>Trichonephila</taxon>
        <taxon>Trichonephila inaurata</taxon>
    </lineage>
</organism>
<evidence type="ECO:0008006" key="5">
    <source>
        <dbReference type="Google" id="ProtNLM"/>
    </source>
</evidence>
<reference evidence="3" key="1">
    <citation type="submission" date="2020-08" db="EMBL/GenBank/DDBJ databases">
        <title>Multicomponent nature underlies the extraordinary mechanical properties of spider dragline silk.</title>
        <authorList>
            <person name="Kono N."/>
            <person name="Nakamura H."/>
            <person name="Mori M."/>
            <person name="Yoshida Y."/>
            <person name="Ohtoshi R."/>
            <person name="Malay A.D."/>
            <person name="Moran D.A.P."/>
            <person name="Tomita M."/>
            <person name="Numata K."/>
            <person name="Arakawa K."/>
        </authorList>
    </citation>
    <scope>NUCLEOTIDE SEQUENCE</scope>
</reference>
<feature type="region of interest" description="Disordered" evidence="1">
    <location>
        <begin position="45"/>
        <end position="70"/>
    </location>
</feature>
<feature type="signal peptide" evidence="2">
    <location>
        <begin position="1"/>
        <end position="19"/>
    </location>
</feature>
<feature type="chain" id="PRO_5036468103" description="Secreted protein" evidence="2">
    <location>
        <begin position="20"/>
        <end position="152"/>
    </location>
</feature>
<proteinExistence type="predicted"/>
<gene>
    <name evidence="3" type="ORF">TNIN_216911</name>
</gene>
<evidence type="ECO:0000256" key="1">
    <source>
        <dbReference type="SAM" id="MobiDB-lite"/>
    </source>
</evidence>
<sequence>MRSFPRFLLLLMVSAALSARQDTKRKKTTVKTTTTTTTTARPVHLTRGSTSNKLPTPGEIHPGREDSSHVSPVLCNLDSLVGIDSIAAVWMTEALPSVMASQDLFRGHSILLDLVCGESFLESCTIVCSADALGYSQNTLAEVAMLHTFRRS</sequence>
<evidence type="ECO:0000256" key="2">
    <source>
        <dbReference type="SAM" id="SignalP"/>
    </source>
</evidence>
<protein>
    <recommendedName>
        <fullName evidence="5">Secreted protein</fullName>
    </recommendedName>
</protein>
<name>A0A8X6X3E9_9ARAC</name>
<dbReference type="AlphaFoldDB" id="A0A8X6X3E9"/>
<keyword evidence="4" id="KW-1185">Reference proteome</keyword>
<dbReference type="Proteomes" id="UP000886998">
    <property type="component" value="Unassembled WGS sequence"/>
</dbReference>
<accession>A0A8X6X3E9</accession>
<comment type="caution">
    <text evidence="3">The sequence shown here is derived from an EMBL/GenBank/DDBJ whole genome shotgun (WGS) entry which is preliminary data.</text>
</comment>
<dbReference type="EMBL" id="BMAV01005279">
    <property type="protein sequence ID" value="GFY46228.1"/>
    <property type="molecule type" value="Genomic_DNA"/>
</dbReference>